<dbReference type="SFLD" id="SFLDF00280">
    <property type="entry name" value="coenzyme_PQQ_synthesis_protein"/>
    <property type="match status" value="1"/>
</dbReference>
<evidence type="ECO:0000256" key="3">
    <source>
        <dbReference type="ARBA" id="ARBA00022723"/>
    </source>
</evidence>
<keyword evidence="2 8" id="KW-0949">S-adenosyl-L-methionine</keyword>
<keyword evidence="6 8" id="KW-0408">Iron</keyword>
<evidence type="ECO:0000256" key="6">
    <source>
        <dbReference type="ARBA" id="ARBA00023004"/>
    </source>
</evidence>
<dbReference type="GO" id="GO:0009975">
    <property type="term" value="F:cyclase activity"/>
    <property type="evidence" value="ECO:0007669"/>
    <property type="project" value="UniProtKB-UniRule"/>
</dbReference>
<dbReference type="NCBIfam" id="TIGR02109">
    <property type="entry name" value="PQQ_syn_pqqE"/>
    <property type="match status" value="1"/>
</dbReference>
<organism evidence="10 11">
    <name type="scientific">Sandaracinus amylolyticus</name>
    <dbReference type="NCBI Taxonomy" id="927083"/>
    <lineage>
        <taxon>Bacteria</taxon>
        <taxon>Pseudomonadati</taxon>
        <taxon>Myxococcota</taxon>
        <taxon>Polyangia</taxon>
        <taxon>Polyangiales</taxon>
        <taxon>Sandaracinaceae</taxon>
        <taxon>Sandaracinus</taxon>
    </lineage>
</organism>
<sequence length="360" mass="39166">MTERDPHRPYTLIAELTYRCPLRCGHCSNPLDWAQHRDALDTSAWSRVLAEAAELGVVQVHLTGGEPLLRRDLEPLIAAARRADLYTHLVTSGVPLARERLRALRDAGLDAMQLSLHDADDVNADSIAGVPVAAHKREVASWAQSLEIPLTINVVLRGDNIDGVDAIIALAETLGADRLELASTQYLGWALANRSALLPTHAQIERARSVASAARARLRGRMEIVLVLPDYHAGAPRACMEGWARRFVVVSPDGRVLPCHAAGSIPTLEFERVGGVRSLAEIWRSSPALAAFRGDAWMSEPCRSCERRAIDHGGCRCQAHHLAGDAGATDPACDRSPMHHVVVSAFHDSAPSLVQLRARR</sequence>
<evidence type="ECO:0000256" key="5">
    <source>
        <dbReference type="ARBA" id="ARBA00023002"/>
    </source>
</evidence>
<dbReference type="GO" id="GO:0051539">
    <property type="term" value="F:4 iron, 4 sulfur cluster binding"/>
    <property type="evidence" value="ECO:0007669"/>
    <property type="project" value="UniProtKB-KW"/>
</dbReference>
<comment type="similarity">
    <text evidence="8">Belongs to the radical SAM superfamily. PqqE family.</text>
</comment>
<dbReference type="RefSeq" id="WP_053231611.1">
    <property type="nucleotide sequence ID" value="NZ_CP011125.1"/>
</dbReference>
<evidence type="ECO:0000256" key="4">
    <source>
        <dbReference type="ARBA" id="ARBA00022905"/>
    </source>
</evidence>
<dbReference type="SFLD" id="SFLDG01386">
    <property type="entry name" value="main_SPASM_domain-containing"/>
    <property type="match status" value="1"/>
</dbReference>
<dbReference type="UniPathway" id="UPA00539"/>
<dbReference type="PROSITE" id="PS51918">
    <property type="entry name" value="RADICAL_SAM"/>
    <property type="match status" value="1"/>
</dbReference>
<dbReference type="EMBL" id="CP011125">
    <property type="protein sequence ID" value="AKF04256.1"/>
    <property type="molecule type" value="Genomic_DNA"/>
</dbReference>
<evidence type="ECO:0000259" key="9">
    <source>
        <dbReference type="PROSITE" id="PS51918"/>
    </source>
</evidence>
<dbReference type="STRING" id="927083.DB32_001405"/>
<dbReference type="InterPro" id="IPR050377">
    <property type="entry name" value="Radical_SAM_PqqE_MftC-like"/>
</dbReference>
<dbReference type="Gene3D" id="3.20.20.70">
    <property type="entry name" value="Aldolase class I"/>
    <property type="match status" value="1"/>
</dbReference>
<dbReference type="InterPro" id="IPR058240">
    <property type="entry name" value="rSAM_sf"/>
</dbReference>
<comment type="catalytic activity">
    <reaction evidence="8">
        <text>[PQQ precursor protein] + S-adenosyl-L-methionine = E-Y cross-linked-[PQQ precursor protein] + 5'-deoxyadenosine + L-methionine + H(+)</text>
        <dbReference type="Rhea" id="RHEA:56836"/>
        <dbReference type="Rhea" id="RHEA-COMP:14800"/>
        <dbReference type="Rhea" id="RHEA-COMP:14801"/>
        <dbReference type="ChEBI" id="CHEBI:15378"/>
        <dbReference type="ChEBI" id="CHEBI:17319"/>
        <dbReference type="ChEBI" id="CHEBI:57844"/>
        <dbReference type="ChEBI" id="CHEBI:59789"/>
        <dbReference type="ChEBI" id="CHEBI:141026"/>
        <dbReference type="ChEBI" id="CHEBI:141027"/>
        <dbReference type="EC" id="1.21.98.4"/>
    </reaction>
</comment>
<keyword evidence="11" id="KW-1185">Reference proteome</keyword>
<comment type="subunit">
    <text evidence="8">Interacts with PqqD. The interaction is necessary for activity of PqqE.</text>
</comment>
<dbReference type="Pfam" id="PF04055">
    <property type="entry name" value="Radical_SAM"/>
    <property type="match status" value="1"/>
</dbReference>
<feature type="binding site" evidence="8">
    <location>
        <position position="24"/>
    </location>
    <ligand>
        <name>[4Fe-4S] cluster</name>
        <dbReference type="ChEBI" id="CHEBI:49883"/>
        <note>4Fe-4S-S-AdoMet</note>
    </ligand>
</feature>
<comment type="cofactor">
    <cofactor evidence="8">
        <name>[4Fe-4S] cluster</name>
        <dbReference type="ChEBI" id="CHEBI:49883"/>
    </cofactor>
    <text evidence="8">Binds 1 [4Fe-4S] cluster. The cluster is coordinated with 3 cysteines and an exchangeable S-adenosyl-L-methionine.</text>
</comment>
<dbReference type="GO" id="GO:0018189">
    <property type="term" value="P:pyrroloquinoline quinone biosynthetic process"/>
    <property type="evidence" value="ECO:0007669"/>
    <property type="project" value="UniProtKB-UniRule"/>
</dbReference>
<keyword evidence="5 8" id="KW-0560">Oxidoreductase</keyword>
<evidence type="ECO:0000256" key="7">
    <source>
        <dbReference type="ARBA" id="ARBA00023014"/>
    </source>
</evidence>
<dbReference type="CDD" id="cd01335">
    <property type="entry name" value="Radical_SAM"/>
    <property type="match status" value="1"/>
</dbReference>
<feature type="binding site" evidence="8">
    <location>
        <position position="20"/>
    </location>
    <ligand>
        <name>[4Fe-4S] cluster</name>
        <dbReference type="ChEBI" id="CHEBI:49883"/>
        <note>4Fe-4S-S-AdoMet</note>
    </ligand>
</feature>
<dbReference type="KEGG" id="samy:DB32_001405"/>
<feature type="domain" description="Radical SAM core" evidence="9">
    <location>
        <begin position="6"/>
        <end position="221"/>
    </location>
</feature>
<dbReference type="GO" id="GO:0005506">
    <property type="term" value="F:iron ion binding"/>
    <property type="evidence" value="ECO:0007669"/>
    <property type="project" value="UniProtKB-UniRule"/>
</dbReference>
<dbReference type="GO" id="GO:0016491">
    <property type="term" value="F:oxidoreductase activity"/>
    <property type="evidence" value="ECO:0007669"/>
    <property type="project" value="UniProtKB-KW"/>
</dbReference>
<gene>
    <name evidence="8" type="primary">pqqE</name>
    <name evidence="10" type="ORF">DB32_001405</name>
</gene>
<dbReference type="InterPro" id="IPR011843">
    <property type="entry name" value="PQQ_synth_PqqE_bac"/>
</dbReference>
<comment type="function">
    <text evidence="8">Catalyzes the cross-linking of a glutamate residue and a tyrosine residue in the PqqA protein as part of the biosynthesis of pyrroloquinoline quinone (PQQ).</text>
</comment>
<proteinExistence type="inferred from homology"/>
<dbReference type="SFLD" id="SFLDS00029">
    <property type="entry name" value="Radical_SAM"/>
    <property type="match status" value="1"/>
</dbReference>
<dbReference type="Proteomes" id="UP000034883">
    <property type="component" value="Chromosome"/>
</dbReference>
<dbReference type="NCBIfam" id="TIGR04085">
    <property type="entry name" value="rSAM_more_4Fe4S"/>
    <property type="match status" value="1"/>
</dbReference>
<dbReference type="InterPro" id="IPR007197">
    <property type="entry name" value="rSAM"/>
</dbReference>
<dbReference type="InterPro" id="IPR017200">
    <property type="entry name" value="PqqE-like"/>
</dbReference>
<evidence type="ECO:0000256" key="8">
    <source>
        <dbReference type="HAMAP-Rule" id="MF_00660"/>
    </source>
</evidence>
<evidence type="ECO:0000313" key="11">
    <source>
        <dbReference type="Proteomes" id="UP000034883"/>
    </source>
</evidence>
<keyword evidence="4 8" id="KW-0884">PQQ biosynthesis</keyword>
<dbReference type="PANTHER" id="PTHR11228:SF7">
    <property type="entry name" value="PQQA PEPTIDE CYCLASE"/>
    <property type="match status" value="1"/>
</dbReference>
<dbReference type="SMART" id="SM00729">
    <property type="entry name" value="Elp3"/>
    <property type="match status" value="1"/>
</dbReference>
<dbReference type="EC" id="1.21.98.4" evidence="8"/>
<evidence type="ECO:0000313" key="10">
    <source>
        <dbReference type="EMBL" id="AKF04256.1"/>
    </source>
</evidence>
<dbReference type="InterPro" id="IPR023885">
    <property type="entry name" value="4Fe4S-binding_SPASM_dom"/>
</dbReference>
<keyword evidence="3 8" id="KW-0479">Metal-binding</keyword>
<evidence type="ECO:0000256" key="1">
    <source>
        <dbReference type="ARBA" id="ARBA00022485"/>
    </source>
</evidence>
<feature type="binding site" evidence="8">
    <location>
        <position position="27"/>
    </location>
    <ligand>
        <name>[4Fe-4S] cluster</name>
        <dbReference type="ChEBI" id="CHEBI:49883"/>
        <note>4Fe-4S-S-AdoMet</note>
    </ligand>
</feature>
<name>A0A0F6W0D2_9BACT</name>
<dbReference type="OrthoDB" id="9782387at2"/>
<reference evidence="10 11" key="1">
    <citation type="submission" date="2015-03" db="EMBL/GenBank/DDBJ databases">
        <title>Genome assembly of Sandaracinus amylolyticus DSM 53668.</title>
        <authorList>
            <person name="Sharma G."/>
            <person name="Subramanian S."/>
        </authorList>
    </citation>
    <scope>NUCLEOTIDE SEQUENCE [LARGE SCALE GENOMIC DNA]</scope>
    <source>
        <strain evidence="10 11">DSM 53668</strain>
    </source>
</reference>
<dbReference type="Pfam" id="PF13186">
    <property type="entry name" value="SPASM"/>
    <property type="match status" value="1"/>
</dbReference>
<dbReference type="HAMAP" id="MF_00660">
    <property type="entry name" value="PqqE"/>
    <property type="match status" value="1"/>
</dbReference>
<accession>A0A0F6W0D2</accession>
<dbReference type="InterPro" id="IPR006638">
    <property type="entry name" value="Elp3/MiaA/NifB-like_rSAM"/>
</dbReference>
<keyword evidence="7 8" id="KW-0411">Iron-sulfur</keyword>
<dbReference type="GO" id="GO:1904047">
    <property type="term" value="F:S-adenosyl-L-methionine binding"/>
    <property type="evidence" value="ECO:0007669"/>
    <property type="project" value="UniProtKB-UniRule"/>
</dbReference>
<dbReference type="SUPFAM" id="SSF102114">
    <property type="entry name" value="Radical SAM enzymes"/>
    <property type="match status" value="1"/>
</dbReference>
<dbReference type="AlphaFoldDB" id="A0A0F6W0D2"/>
<protein>
    <recommendedName>
        <fullName evidence="8">PqqA peptide cyclase</fullName>
        <ecNumber evidence="8">1.21.98.4</ecNumber>
    </recommendedName>
    <alternativeName>
        <fullName evidence="8">Coenzyme PQQ synthesis protein E</fullName>
    </alternativeName>
</protein>
<evidence type="ECO:0000256" key="2">
    <source>
        <dbReference type="ARBA" id="ARBA00022691"/>
    </source>
</evidence>
<dbReference type="InterPro" id="IPR013785">
    <property type="entry name" value="Aldolase_TIM"/>
</dbReference>
<dbReference type="SFLD" id="SFLDG01067">
    <property type="entry name" value="SPASM/twitch_domain_containing"/>
    <property type="match status" value="1"/>
</dbReference>
<dbReference type="PIRSF" id="PIRSF037420">
    <property type="entry name" value="PQQ_syn_pqqE"/>
    <property type="match status" value="1"/>
</dbReference>
<keyword evidence="1 8" id="KW-0004">4Fe-4S</keyword>
<comment type="pathway">
    <text evidence="8">Cofactor biosynthesis; pyrroloquinoline quinone biosynthesis.</text>
</comment>
<dbReference type="PANTHER" id="PTHR11228">
    <property type="entry name" value="RADICAL SAM DOMAIN PROTEIN"/>
    <property type="match status" value="1"/>
</dbReference>